<accession>A0A2U9NM43</accession>
<dbReference type="InterPro" id="IPR002146">
    <property type="entry name" value="ATP_synth_b/b'su_bac/chlpt"/>
</dbReference>
<keyword evidence="9" id="KW-0066">ATP synthesis</keyword>
<evidence type="ECO:0000256" key="3">
    <source>
        <dbReference type="ARBA" id="ARBA00022547"/>
    </source>
</evidence>
<evidence type="ECO:0000256" key="8">
    <source>
        <dbReference type="ARBA" id="ARBA00023136"/>
    </source>
</evidence>
<name>A0A2U9NM43_9STRA</name>
<evidence type="ECO:0000256" key="11">
    <source>
        <dbReference type="RuleBase" id="RU003848"/>
    </source>
</evidence>
<comment type="similarity">
    <text evidence="11">Belongs to the ATPase B chain family.</text>
</comment>
<keyword evidence="7 11" id="KW-0406">Ion transport</keyword>
<dbReference type="Pfam" id="PF00430">
    <property type="entry name" value="ATP-synt_B"/>
    <property type="match status" value="1"/>
</dbReference>
<evidence type="ECO:0000256" key="5">
    <source>
        <dbReference type="ARBA" id="ARBA00022781"/>
    </source>
</evidence>
<comment type="subcellular location">
    <subcellularLocation>
        <location evidence="1">Membrane</location>
        <topology evidence="1">Single-pass membrane protein</topology>
    </subcellularLocation>
</comment>
<evidence type="ECO:0000256" key="10">
    <source>
        <dbReference type="ARBA" id="ARBA00025198"/>
    </source>
</evidence>
<dbReference type="GO" id="GO:0015078">
    <property type="term" value="F:proton transmembrane transporter activity"/>
    <property type="evidence" value="ECO:0007669"/>
    <property type="project" value="InterPro"/>
</dbReference>
<evidence type="ECO:0000256" key="9">
    <source>
        <dbReference type="ARBA" id="ARBA00023310"/>
    </source>
</evidence>
<dbReference type="PANTHER" id="PTHR34264:SF3">
    <property type="entry name" value="ATP SYNTHASE SUBUNIT B, CHLOROPLASTIC"/>
    <property type="match status" value="1"/>
</dbReference>
<organism evidence="12">
    <name type="scientific">Proboscia sp</name>
    <dbReference type="NCBI Taxonomy" id="1923967"/>
    <lineage>
        <taxon>Eukaryota</taxon>
        <taxon>Sar</taxon>
        <taxon>Stramenopiles</taxon>
        <taxon>Ochrophyta</taxon>
        <taxon>Bacillariophyta</taxon>
        <taxon>Coscinodiscophyceae</taxon>
        <taxon>Rhizosoleniophycidae</taxon>
        <taxon>Rhizosoleniales</taxon>
        <taxon>Rhizosoleniaceae</taxon>
        <taxon>Proboscia</taxon>
    </lineage>
</organism>
<gene>
    <name evidence="12" type="primary">atpF</name>
</gene>
<keyword evidence="8" id="KW-0472">Membrane</keyword>
<keyword evidence="6" id="KW-1133">Transmembrane helix</keyword>
<sequence>MENFDQTFILLAQSEGISLNFDILESGLLNIIALVGILIYSGRDFLSPLLEARKNEISSSVEDAQERRDEAFLSWAIAETQLDQVTVLISEITEQTVLIKKSLLKTDVDQSKKDLTVRFGKALTLFRSKEQQIFLEVKQQIISLVLKQTAIRAQQTFAKKESALNLINDAISSLYL</sequence>
<dbReference type="PANTHER" id="PTHR34264">
    <property type="entry name" value="ATP SYNTHASE SUBUNIT B, CHLOROPLASTIC"/>
    <property type="match status" value="1"/>
</dbReference>
<evidence type="ECO:0000256" key="6">
    <source>
        <dbReference type="ARBA" id="ARBA00022989"/>
    </source>
</evidence>
<keyword evidence="2 11" id="KW-0813">Transport</keyword>
<comment type="function">
    <text evidence="10">F(1)F(0) ATP synthase produces ATP from ADP in the presence of a proton or sodium gradient. F-type ATPases consist of two structural domains, F(1) containing the extramembraneous catalytic core and F(0) containing the membrane proton channel, linked together by a central stalk and a peripheral stalk. During catalysis, ATP synthesis in the catalytic domain of F(1) is coupled via a rotary mechanism of the central stalk subunits to proton translocation.</text>
</comment>
<keyword evidence="3 11" id="KW-0138">CF(0)</keyword>
<reference evidence="12" key="1">
    <citation type="journal article" date="2018" name="Adv. Bot. Res.">
        <title>Evolution of the Plastid Genomes in Diatoms.</title>
        <authorList>
            <person name="Yu M."/>
            <person name="Ashworth M.P."/>
            <person name="Hajrah N.H."/>
            <person name="Khiyami M.A."/>
            <person name="Sabir M.J."/>
            <person name="Alhebshi A.M."/>
            <person name="Al-Malki A.L."/>
            <person name="Sabir J.S.M."/>
            <person name="Theriot E.C."/>
            <person name="Jansen R.K."/>
        </authorList>
    </citation>
    <scope>NUCLEOTIDE SEQUENCE</scope>
</reference>
<evidence type="ECO:0000313" key="12">
    <source>
        <dbReference type="EMBL" id="AWT38163.1"/>
    </source>
</evidence>
<keyword evidence="4 11" id="KW-0812">Transmembrane</keyword>
<keyword evidence="5 11" id="KW-0375">Hydrogen ion transport</keyword>
<evidence type="ECO:0000256" key="7">
    <source>
        <dbReference type="ARBA" id="ARBA00023065"/>
    </source>
</evidence>
<geneLocation type="chloroplast" evidence="12"/>
<protein>
    <submittedName>
        <fullName evidence="12">ATP synthase CF0 subunit I</fullName>
    </submittedName>
</protein>
<dbReference type="GO" id="GO:0045259">
    <property type="term" value="C:proton-transporting ATP synthase complex"/>
    <property type="evidence" value="ECO:0007669"/>
    <property type="project" value="UniProtKB-KW"/>
</dbReference>
<evidence type="ECO:0000256" key="2">
    <source>
        <dbReference type="ARBA" id="ARBA00022448"/>
    </source>
</evidence>
<evidence type="ECO:0000256" key="4">
    <source>
        <dbReference type="ARBA" id="ARBA00022692"/>
    </source>
</evidence>
<keyword evidence="12" id="KW-0934">Plastid</keyword>
<dbReference type="EMBL" id="MG755791">
    <property type="protein sequence ID" value="AWT38163.1"/>
    <property type="molecule type" value="Genomic_DNA"/>
</dbReference>
<proteinExistence type="inferred from homology"/>
<dbReference type="GO" id="GO:0015986">
    <property type="term" value="P:proton motive force-driven ATP synthesis"/>
    <property type="evidence" value="ECO:0007669"/>
    <property type="project" value="InterPro"/>
</dbReference>
<dbReference type="AlphaFoldDB" id="A0A2U9NM43"/>
<dbReference type="EMBL" id="MG755791">
    <property type="protein sequence ID" value="AWT38216.1"/>
    <property type="molecule type" value="Genomic_DNA"/>
</dbReference>
<evidence type="ECO:0000256" key="1">
    <source>
        <dbReference type="ARBA" id="ARBA00004167"/>
    </source>
</evidence>
<keyword evidence="12" id="KW-0150">Chloroplast</keyword>